<dbReference type="Proteomes" id="UP000544122">
    <property type="component" value="Unassembled WGS sequence"/>
</dbReference>
<evidence type="ECO:0008006" key="3">
    <source>
        <dbReference type="Google" id="ProtNLM"/>
    </source>
</evidence>
<keyword evidence="2" id="KW-1185">Reference proteome</keyword>
<sequence>MTTACPSLIGLYHKLSNAWSAETSSQWRSDNPAAGQCSVTALVVQDELGGAILTTNVNGAWHFYNEIDGRRVDFTMSQFDSPIGYDDLPSNRQEAFSDTSAAQYELLLGLVRSGRSAGKRTP</sequence>
<evidence type="ECO:0000313" key="2">
    <source>
        <dbReference type="Proteomes" id="UP000544122"/>
    </source>
</evidence>
<dbReference type="Pfam" id="PF24585">
    <property type="entry name" value="YunG"/>
    <property type="match status" value="1"/>
</dbReference>
<reference evidence="1 2" key="1">
    <citation type="submission" date="2020-03" db="EMBL/GenBank/DDBJ databases">
        <title>Bradyrhizobium diversity isolated from nodules of Indigofera sp.</title>
        <authorList>
            <person name="Klepa M."/>
            <person name="Helene L."/>
            <person name="Hungria M."/>
        </authorList>
    </citation>
    <scope>NUCLEOTIDE SEQUENCE [LARGE SCALE GENOMIC DNA]</scope>
    <source>
        <strain evidence="1 2">WSM 1791</strain>
    </source>
</reference>
<evidence type="ECO:0000313" key="1">
    <source>
        <dbReference type="EMBL" id="NOJ42038.1"/>
    </source>
</evidence>
<gene>
    <name evidence="1" type="ORF">HCN58_21010</name>
</gene>
<protein>
    <recommendedName>
        <fullName evidence="3">YunG</fullName>
    </recommendedName>
</protein>
<dbReference type="AlphaFoldDB" id="A0A7Y4GUU5"/>
<accession>A0A7Y4GUU5</accession>
<dbReference type="RefSeq" id="WP_171581300.1">
    <property type="nucleotide sequence ID" value="NZ_JAAVLX010000007.1"/>
</dbReference>
<dbReference type="EMBL" id="JAAVLX010000007">
    <property type="protein sequence ID" value="NOJ42038.1"/>
    <property type="molecule type" value="Genomic_DNA"/>
</dbReference>
<proteinExistence type="predicted"/>
<name>A0A7Y4GUU5_9BRAD</name>
<comment type="caution">
    <text evidence="1">The sequence shown here is derived from an EMBL/GenBank/DDBJ whole genome shotgun (WGS) entry which is preliminary data.</text>
</comment>
<dbReference type="InterPro" id="IPR056238">
    <property type="entry name" value="YunG-like"/>
</dbReference>
<organism evidence="1 2">
    <name type="scientific">Bradyrhizobium australiense</name>
    <dbReference type="NCBI Taxonomy" id="2721161"/>
    <lineage>
        <taxon>Bacteria</taxon>
        <taxon>Pseudomonadati</taxon>
        <taxon>Pseudomonadota</taxon>
        <taxon>Alphaproteobacteria</taxon>
        <taxon>Hyphomicrobiales</taxon>
        <taxon>Nitrobacteraceae</taxon>
        <taxon>Bradyrhizobium</taxon>
    </lineage>
</organism>